<gene>
    <name evidence="1" type="ORF">COH52_00495</name>
</gene>
<sequence>MAMTFCLFIRGIPDGLGYGFCRLKDVFPVGADSTCFKGRLSKQTERRLPENIRQKPASRFGFRRCGYCGGHQGNAV</sequence>
<dbReference type="AlphaFoldDB" id="A0A425B5Z6"/>
<protein>
    <submittedName>
        <fullName evidence="1">Uncharacterized protein</fullName>
    </submittedName>
</protein>
<proteinExistence type="predicted"/>
<accession>A0A425B5Z6</accession>
<name>A0A425B5Z6_NEIME</name>
<comment type="caution">
    <text evidence="1">The sequence shown here is derived from an EMBL/GenBank/DDBJ whole genome shotgun (WGS) entry which is preliminary data.</text>
</comment>
<dbReference type="EMBL" id="NWZY01000001">
    <property type="protein sequence ID" value="RQK81885.1"/>
    <property type="molecule type" value="Genomic_DNA"/>
</dbReference>
<dbReference type="Proteomes" id="UP000283666">
    <property type="component" value="Unassembled WGS sequence"/>
</dbReference>
<organism evidence="1 2">
    <name type="scientific">Neisseria meningitidis</name>
    <dbReference type="NCBI Taxonomy" id="487"/>
    <lineage>
        <taxon>Bacteria</taxon>
        <taxon>Pseudomonadati</taxon>
        <taxon>Pseudomonadota</taxon>
        <taxon>Betaproteobacteria</taxon>
        <taxon>Neisseriales</taxon>
        <taxon>Neisseriaceae</taxon>
        <taxon>Neisseria</taxon>
    </lineage>
</organism>
<evidence type="ECO:0000313" key="2">
    <source>
        <dbReference type="Proteomes" id="UP000283666"/>
    </source>
</evidence>
<reference evidence="1 2" key="1">
    <citation type="submission" date="2017-09" db="EMBL/GenBank/DDBJ databases">
        <title>Phenotypic and genotypic characterization of Colombian isolates of Neisseria meningitidis recovered from invasive disease.</title>
        <authorList>
            <person name="Duarte C."/>
            <person name="Gabastou J.M."/>
            <person name="Moreno J."/>
        </authorList>
    </citation>
    <scope>NUCLEOTIDE SEQUENCE [LARGE SCALE GENOMIC DNA]</scope>
    <source>
        <strain evidence="1 2">INS-Nm1012</strain>
    </source>
</reference>
<evidence type="ECO:0000313" key="1">
    <source>
        <dbReference type="EMBL" id="RQK81885.1"/>
    </source>
</evidence>